<dbReference type="InterPro" id="IPR003488">
    <property type="entry name" value="DprA"/>
</dbReference>
<proteinExistence type="inferred from homology"/>
<dbReference type="PANTHER" id="PTHR43022">
    <property type="entry name" value="PROTEIN SMF"/>
    <property type="match status" value="1"/>
</dbReference>
<dbReference type="AlphaFoldDB" id="A0A1N6EB58"/>
<evidence type="ECO:0000259" key="3">
    <source>
        <dbReference type="Pfam" id="PF17782"/>
    </source>
</evidence>
<dbReference type="InterPro" id="IPR057666">
    <property type="entry name" value="DrpA_SLOG"/>
</dbReference>
<organism evidence="4 5">
    <name type="scientific">Vannielia litorea</name>
    <dbReference type="NCBI Taxonomy" id="1217970"/>
    <lineage>
        <taxon>Bacteria</taxon>
        <taxon>Pseudomonadati</taxon>
        <taxon>Pseudomonadota</taxon>
        <taxon>Alphaproteobacteria</taxon>
        <taxon>Rhodobacterales</taxon>
        <taxon>Paracoccaceae</taxon>
        <taxon>Vannielia</taxon>
    </lineage>
</organism>
<dbReference type="PANTHER" id="PTHR43022:SF1">
    <property type="entry name" value="PROTEIN SMF"/>
    <property type="match status" value="1"/>
</dbReference>
<dbReference type="Gene3D" id="1.10.10.10">
    <property type="entry name" value="Winged helix-like DNA-binding domain superfamily/Winged helix DNA-binding domain"/>
    <property type="match status" value="1"/>
</dbReference>
<dbReference type="STRING" id="1217970.SAMN05444002_0542"/>
<protein>
    <submittedName>
        <fullName evidence="4">DNA processing protein</fullName>
    </submittedName>
</protein>
<dbReference type="Gene3D" id="3.40.50.450">
    <property type="match status" value="1"/>
</dbReference>
<dbReference type="InterPro" id="IPR041614">
    <property type="entry name" value="DprA_WH"/>
</dbReference>
<feature type="domain" description="Smf/DprA SLOG" evidence="2">
    <location>
        <begin position="87"/>
        <end position="293"/>
    </location>
</feature>
<comment type="similarity">
    <text evidence="1">Belongs to the DprA/Smf family.</text>
</comment>
<keyword evidence="5" id="KW-1185">Reference proteome</keyword>
<dbReference type="Pfam" id="PF17782">
    <property type="entry name" value="WHD_DprA"/>
    <property type="match status" value="1"/>
</dbReference>
<gene>
    <name evidence="4" type="ORF">SAMN05444002_0542</name>
</gene>
<sequence length="382" mass="40092">MDLFSSPPPLAPPTSEEDKLTWLRLLRSRRVGPSTFYRLMHEYGCAEAALAALPRVAAEAGVADYQPFPRDLAARELAAGKRCGARLLAFGERHYPAVLRAISDAPPLLWARGDLTLANRPTLALVGARNASSLGRRMAARLSGELSAAGHVIASGLARGIDAEAHKSALDGGTIAVVAGGVDVTYPQENAALMARIAEGGLILSEEPPGLQPQARHFPKRNRIISGLARAVIVVEAGARSGSLITARGALDQGREVMAVPGHPFDARASGCNLLIRDGATLIRSAEDVIEALGPAPAEIAPAVRAAPVAPADLPRAPERPQEETRALHARILGLIGPAPVAEDQLARDLSLPARHLAENLTSLELEGRIARQPGGLIVKTA</sequence>
<evidence type="ECO:0000259" key="2">
    <source>
        <dbReference type="Pfam" id="PF02481"/>
    </source>
</evidence>
<dbReference type="Proteomes" id="UP000184932">
    <property type="component" value="Unassembled WGS sequence"/>
</dbReference>
<dbReference type="InterPro" id="IPR036388">
    <property type="entry name" value="WH-like_DNA-bd_sf"/>
</dbReference>
<dbReference type="EMBL" id="FSRL01000001">
    <property type="protein sequence ID" value="SIN80260.1"/>
    <property type="molecule type" value="Genomic_DNA"/>
</dbReference>
<name>A0A1N6EB58_9RHOB</name>
<accession>A0A1N6EB58</accession>
<evidence type="ECO:0000313" key="4">
    <source>
        <dbReference type="EMBL" id="SIN80260.1"/>
    </source>
</evidence>
<evidence type="ECO:0000256" key="1">
    <source>
        <dbReference type="ARBA" id="ARBA00006525"/>
    </source>
</evidence>
<feature type="domain" description="DprA winged helix" evidence="3">
    <location>
        <begin position="317"/>
        <end position="376"/>
    </location>
</feature>
<reference evidence="5" key="1">
    <citation type="submission" date="2016-11" db="EMBL/GenBank/DDBJ databases">
        <authorList>
            <person name="Varghese N."/>
            <person name="Submissions S."/>
        </authorList>
    </citation>
    <scope>NUCLEOTIDE SEQUENCE [LARGE SCALE GENOMIC DNA]</scope>
    <source>
        <strain evidence="5">DSM 29440</strain>
    </source>
</reference>
<dbReference type="SUPFAM" id="SSF102405">
    <property type="entry name" value="MCP/YpsA-like"/>
    <property type="match status" value="1"/>
</dbReference>
<dbReference type="GO" id="GO:0009294">
    <property type="term" value="P:DNA-mediated transformation"/>
    <property type="evidence" value="ECO:0007669"/>
    <property type="project" value="InterPro"/>
</dbReference>
<dbReference type="NCBIfam" id="TIGR00732">
    <property type="entry name" value="dprA"/>
    <property type="match status" value="1"/>
</dbReference>
<dbReference type="Pfam" id="PF21102">
    <property type="entry name" value="DprA_N"/>
    <property type="match status" value="1"/>
</dbReference>
<dbReference type="Pfam" id="PF02481">
    <property type="entry name" value="DNA_processg_A"/>
    <property type="match status" value="1"/>
</dbReference>
<evidence type="ECO:0000313" key="5">
    <source>
        <dbReference type="Proteomes" id="UP000184932"/>
    </source>
</evidence>